<reference evidence="2 3" key="1">
    <citation type="submission" date="2018-12" db="EMBL/GenBank/DDBJ databases">
        <title>Genome Sequence of Candidatus Viridilinea halotolerans isolated from saline sulfide-rich spring.</title>
        <authorList>
            <person name="Grouzdev D.S."/>
            <person name="Burganskaya E.I."/>
            <person name="Krutkina M.S."/>
            <person name="Sukhacheva M.V."/>
            <person name="Gorlenko V.M."/>
        </authorList>
    </citation>
    <scope>NUCLEOTIDE SEQUENCE [LARGE SCALE GENOMIC DNA]</scope>
    <source>
        <strain evidence="2">Chok-6</strain>
    </source>
</reference>
<evidence type="ECO:0000313" key="3">
    <source>
        <dbReference type="Proteomes" id="UP000280307"/>
    </source>
</evidence>
<evidence type="ECO:0000313" key="2">
    <source>
        <dbReference type="EMBL" id="RRR77900.1"/>
    </source>
</evidence>
<dbReference type="Pfam" id="PF13692">
    <property type="entry name" value="Glyco_trans_1_4"/>
    <property type="match status" value="1"/>
</dbReference>
<sequence length="367" mass="41000">MYNIAFILEQALGHATHAANLQQLVPLDREVQAHWALVPFAVHGLAARLPGYGNWTVRAGWRAQRLLRQLRRRQQLDLLFFHTQVPATLNLAWLRRTPSVISLDATPLQYDELGPYYAHQAGPLWAELLKWRLSRACFAAARHLVAWSEWTRQGLIRGYGVPSAKVSVIPPGVVSHDWQCPQPRTDHAGPLKILFVGGNLERKGGLLLLEAWRQLNRNRVELHLVTRDHVAPAPGLFVYNQMQPNSATLRQIYHTCDIFALPTYGDCLPMVLSEAGAAGLPLVATQVAAIPEVVHDGVTGLLIPAGDSAALTVALQRLLDQPLLRLKLGEQAQQHVAKHYDAHTNTQRLLDLLKHVVHEKPHPVDHR</sequence>
<dbReference type="Gene3D" id="3.40.50.2000">
    <property type="entry name" value="Glycogen Phosphorylase B"/>
    <property type="match status" value="2"/>
</dbReference>
<accession>A0A426UBL8</accession>
<comment type="caution">
    <text evidence="2">The sequence shown here is derived from an EMBL/GenBank/DDBJ whole genome shotgun (WGS) entry which is preliminary data.</text>
</comment>
<dbReference type="InterPro" id="IPR028098">
    <property type="entry name" value="Glyco_trans_4-like_N"/>
</dbReference>
<dbReference type="EMBL" id="RSAS01000042">
    <property type="protein sequence ID" value="RRR77900.1"/>
    <property type="molecule type" value="Genomic_DNA"/>
</dbReference>
<keyword evidence="2" id="KW-0808">Transferase</keyword>
<evidence type="ECO:0000259" key="1">
    <source>
        <dbReference type="Pfam" id="PF13439"/>
    </source>
</evidence>
<dbReference type="SUPFAM" id="SSF53756">
    <property type="entry name" value="UDP-Glycosyltransferase/glycogen phosphorylase"/>
    <property type="match status" value="1"/>
</dbReference>
<protein>
    <submittedName>
        <fullName evidence="2">Glycosyltransferase</fullName>
    </submittedName>
</protein>
<dbReference type="Pfam" id="PF13439">
    <property type="entry name" value="Glyco_transf_4"/>
    <property type="match status" value="1"/>
</dbReference>
<dbReference type="CDD" id="cd03801">
    <property type="entry name" value="GT4_PimA-like"/>
    <property type="match status" value="1"/>
</dbReference>
<dbReference type="PANTHER" id="PTHR12526">
    <property type="entry name" value="GLYCOSYLTRANSFERASE"/>
    <property type="match status" value="1"/>
</dbReference>
<organism evidence="2 3">
    <name type="scientific">Candidatus Viridilinea halotolerans</name>
    <dbReference type="NCBI Taxonomy" id="2491704"/>
    <lineage>
        <taxon>Bacteria</taxon>
        <taxon>Bacillati</taxon>
        <taxon>Chloroflexota</taxon>
        <taxon>Chloroflexia</taxon>
        <taxon>Chloroflexales</taxon>
        <taxon>Chloroflexineae</taxon>
        <taxon>Oscillochloridaceae</taxon>
        <taxon>Candidatus Viridilinea</taxon>
    </lineage>
</organism>
<proteinExistence type="predicted"/>
<dbReference type="GO" id="GO:0016757">
    <property type="term" value="F:glycosyltransferase activity"/>
    <property type="evidence" value="ECO:0007669"/>
    <property type="project" value="TreeGrafter"/>
</dbReference>
<name>A0A426UBL8_9CHLR</name>
<dbReference type="Proteomes" id="UP000280307">
    <property type="component" value="Unassembled WGS sequence"/>
</dbReference>
<dbReference type="AlphaFoldDB" id="A0A426UBL8"/>
<feature type="domain" description="Glycosyltransferase subfamily 4-like N-terminal" evidence="1">
    <location>
        <begin position="48"/>
        <end position="173"/>
    </location>
</feature>
<gene>
    <name evidence="2" type="ORF">EI684_00955</name>
</gene>
<dbReference type="PANTHER" id="PTHR12526:SF590">
    <property type="entry name" value="ALPHA-MALTOSE-1-PHOSPHATE SYNTHASE"/>
    <property type="match status" value="1"/>
</dbReference>